<dbReference type="GeneTree" id="ENSGT00940000153578"/>
<reference evidence="2" key="3">
    <citation type="submission" date="2025-09" db="UniProtKB">
        <authorList>
            <consortium name="Ensembl"/>
        </authorList>
    </citation>
    <scope>IDENTIFICATION</scope>
</reference>
<dbReference type="Proteomes" id="UP000314982">
    <property type="component" value="Unassembled WGS sequence"/>
</dbReference>
<dbReference type="Ensembl" id="ENSHHUT00000015412.1">
    <property type="protein sequence ID" value="ENSHHUP00000014897.1"/>
    <property type="gene ID" value="ENSHHUG00000009238.1"/>
</dbReference>
<dbReference type="Gene3D" id="1.20.58.60">
    <property type="match status" value="1"/>
</dbReference>
<evidence type="ECO:0000256" key="1">
    <source>
        <dbReference type="SAM" id="Coils"/>
    </source>
</evidence>
<reference evidence="3" key="1">
    <citation type="submission" date="2018-06" db="EMBL/GenBank/DDBJ databases">
        <title>Genome assembly of Danube salmon.</title>
        <authorList>
            <person name="Macqueen D.J."/>
            <person name="Gundappa M.K."/>
        </authorList>
    </citation>
    <scope>NUCLEOTIDE SEQUENCE [LARGE SCALE GENOMIC DNA]</scope>
</reference>
<protein>
    <recommendedName>
        <fullName evidence="4">Periplakin</fullName>
    </recommendedName>
</protein>
<sequence length="165" mass="19164">EFFLCLSRKYFQEVYTFFYAYPIFFHKDIAAVVRKIEPEKSSKVREAEKFLTSNPKCASAPQLNAKVNEANNKYDKINLLLKCSEDKLQNSNRLENSLQNGKSLLSSYENKLAREEVAPADISSLEKTQRQLAVRSDLSLILIRIHVYIQMDPLHKGHFIVFLQF</sequence>
<proteinExistence type="predicted"/>
<dbReference type="GO" id="GO:0005198">
    <property type="term" value="F:structural molecule activity"/>
    <property type="evidence" value="ECO:0007669"/>
    <property type="project" value="TreeGrafter"/>
</dbReference>
<dbReference type="GO" id="GO:0016020">
    <property type="term" value="C:membrane"/>
    <property type="evidence" value="ECO:0007669"/>
    <property type="project" value="TreeGrafter"/>
</dbReference>
<keyword evidence="3" id="KW-1185">Reference proteome</keyword>
<dbReference type="GO" id="GO:0042060">
    <property type="term" value="P:wound healing"/>
    <property type="evidence" value="ECO:0007669"/>
    <property type="project" value="TreeGrafter"/>
</dbReference>
<dbReference type="AlphaFoldDB" id="A0A4W5KFD8"/>
<dbReference type="GO" id="GO:0005737">
    <property type="term" value="C:cytoplasm"/>
    <property type="evidence" value="ECO:0007669"/>
    <property type="project" value="TreeGrafter"/>
</dbReference>
<evidence type="ECO:0008006" key="4">
    <source>
        <dbReference type="Google" id="ProtNLM"/>
    </source>
</evidence>
<keyword evidence="1" id="KW-0175">Coiled coil</keyword>
<reference evidence="2" key="2">
    <citation type="submission" date="2025-08" db="UniProtKB">
        <authorList>
            <consortium name="Ensembl"/>
        </authorList>
    </citation>
    <scope>IDENTIFICATION</scope>
</reference>
<dbReference type="InterPro" id="IPR043197">
    <property type="entry name" value="Plakin"/>
</dbReference>
<evidence type="ECO:0000313" key="2">
    <source>
        <dbReference type="Ensembl" id="ENSHHUP00000014897.1"/>
    </source>
</evidence>
<dbReference type="PANTHER" id="PTHR23169">
    <property type="entry name" value="ENVOPLAKIN"/>
    <property type="match status" value="1"/>
</dbReference>
<name>A0A4W5KFD8_9TELE</name>
<evidence type="ECO:0000313" key="3">
    <source>
        <dbReference type="Proteomes" id="UP000314982"/>
    </source>
</evidence>
<dbReference type="GO" id="GO:0045296">
    <property type="term" value="F:cadherin binding"/>
    <property type="evidence" value="ECO:0007669"/>
    <property type="project" value="TreeGrafter"/>
</dbReference>
<dbReference type="PANTHER" id="PTHR23169:SF10">
    <property type="entry name" value="PERIPLAKIN"/>
    <property type="match status" value="1"/>
</dbReference>
<feature type="coiled-coil region" evidence="1">
    <location>
        <begin position="67"/>
        <end position="111"/>
    </location>
</feature>
<dbReference type="GO" id="GO:0005882">
    <property type="term" value="C:intermediate filament"/>
    <property type="evidence" value="ECO:0007669"/>
    <property type="project" value="TreeGrafter"/>
</dbReference>
<accession>A0A4W5KFD8</accession>
<organism evidence="2 3">
    <name type="scientific">Hucho hucho</name>
    <name type="common">huchen</name>
    <dbReference type="NCBI Taxonomy" id="62062"/>
    <lineage>
        <taxon>Eukaryota</taxon>
        <taxon>Metazoa</taxon>
        <taxon>Chordata</taxon>
        <taxon>Craniata</taxon>
        <taxon>Vertebrata</taxon>
        <taxon>Euteleostomi</taxon>
        <taxon>Actinopterygii</taxon>
        <taxon>Neopterygii</taxon>
        <taxon>Teleostei</taxon>
        <taxon>Protacanthopterygii</taxon>
        <taxon>Salmoniformes</taxon>
        <taxon>Salmonidae</taxon>
        <taxon>Salmoninae</taxon>
        <taxon>Hucho</taxon>
    </lineage>
</organism>
<dbReference type="GO" id="GO:0045104">
    <property type="term" value="P:intermediate filament cytoskeleton organization"/>
    <property type="evidence" value="ECO:0007669"/>
    <property type="project" value="InterPro"/>
</dbReference>